<dbReference type="Pfam" id="PF12793">
    <property type="entry name" value="SgrR_N"/>
    <property type="match status" value="1"/>
</dbReference>
<keyword evidence="5" id="KW-1185">Reference proteome</keyword>
<dbReference type="Pfam" id="PF00496">
    <property type="entry name" value="SBP_bac_5"/>
    <property type="match status" value="1"/>
</dbReference>
<accession>A0ABR5N8T6</accession>
<dbReference type="Gene3D" id="3.10.105.10">
    <property type="entry name" value="Dipeptide-binding Protein, Domain 3"/>
    <property type="match status" value="1"/>
</dbReference>
<dbReference type="SUPFAM" id="SSF53850">
    <property type="entry name" value="Periplasmic binding protein-like II"/>
    <property type="match status" value="1"/>
</dbReference>
<evidence type="ECO:0000259" key="3">
    <source>
        <dbReference type="Pfam" id="PF12793"/>
    </source>
</evidence>
<feature type="domain" description="Transcriptional regulator SgrR N-terminal HTH" evidence="3">
    <location>
        <begin position="7"/>
        <end position="104"/>
    </location>
</feature>
<dbReference type="Gene3D" id="3.40.190.10">
    <property type="entry name" value="Periplasmic binding protein-like II"/>
    <property type="match status" value="1"/>
</dbReference>
<name>A0ABR5N8T6_BRECH</name>
<dbReference type="PANTHER" id="PTHR30290:SF72">
    <property type="entry name" value="HTH-TYPE TRANSCRIPTIONAL REGULATOR SGRR"/>
    <property type="match status" value="1"/>
</dbReference>
<keyword evidence="1" id="KW-0238">DNA-binding</keyword>
<dbReference type="PANTHER" id="PTHR30290">
    <property type="entry name" value="PERIPLASMIC BINDING COMPONENT OF ABC TRANSPORTER"/>
    <property type="match status" value="1"/>
</dbReference>
<evidence type="ECO:0000313" key="5">
    <source>
        <dbReference type="Proteomes" id="UP000051063"/>
    </source>
</evidence>
<evidence type="ECO:0000313" key="4">
    <source>
        <dbReference type="EMBL" id="KQL47010.1"/>
    </source>
</evidence>
<dbReference type="EMBL" id="LJJB01000010">
    <property type="protein sequence ID" value="KQL47010.1"/>
    <property type="molecule type" value="Genomic_DNA"/>
</dbReference>
<dbReference type="InterPro" id="IPR039424">
    <property type="entry name" value="SBP_5"/>
</dbReference>
<reference evidence="4 5" key="1">
    <citation type="submission" date="2015-09" db="EMBL/GenBank/DDBJ databases">
        <title>Genome sequencing project for genomic taxonomy and phylogenomics of Bacillus-like bacteria.</title>
        <authorList>
            <person name="Liu B."/>
            <person name="Wang J."/>
            <person name="Zhu Y."/>
            <person name="Liu G."/>
            <person name="Chen Q."/>
            <person name="Chen Z."/>
            <person name="Lan J."/>
            <person name="Che J."/>
            <person name="Ge C."/>
            <person name="Shi H."/>
            <person name="Pan Z."/>
            <person name="Liu X."/>
        </authorList>
    </citation>
    <scope>NUCLEOTIDE SEQUENCE [LARGE SCALE GENOMIC DNA]</scope>
    <source>
        <strain evidence="4 5">DSM 8552</strain>
    </source>
</reference>
<evidence type="ECO:0000259" key="2">
    <source>
        <dbReference type="Pfam" id="PF00496"/>
    </source>
</evidence>
<organism evidence="4 5">
    <name type="scientific">Brevibacillus choshinensis</name>
    <dbReference type="NCBI Taxonomy" id="54911"/>
    <lineage>
        <taxon>Bacteria</taxon>
        <taxon>Bacillati</taxon>
        <taxon>Bacillota</taxon>
        <taxon>Bacilli</taxon>
        <taxon>Bacillales</taxon>
        <taxon>Paenibacillaceae</taxon>
        <taxon>Brevibacillus</taxon>
    </lineage>
</organism>
<dbReference type="RefSeq" id="WP_055746108.1">
    <property type="nucleotide sequence ID" value="NZ_LJJB01000010.1"/>
</dbReference>
<protein>
    <submittedName>
        <fullName evidence="4">ABC transporter substrate-binding protein</fullName>
    </submittedName>
</protein>
<dbReference type="InterPro" id="IPR000914">
    <property type="entry name" value="SBP_5_dom"/>
</dbReference>
<feature type="domain" description="Solute-binding protein family 5" evidence="2">
    <location>
        <begin position="177"/>
        <end position="487"/>
    </location>
</feature>
<evidence type="ECO:0000256" key="1">
    <source>
        <dbReference type="ARBA" id="ARBA00023125"/>
    </source>
</evidence>
<sequence>MKSQEHFMQMLFGLSEWEMNREQSISVDALSEILCCTPRNVKLILRKWENEGLLRWKAGVGRGNHSTLTILCDTSHFFSAYFKKLLSDGKIGEAIELIQNKKLPPRIKRLLQQIWDSQIGFVSERSESASLDVLRIPRPRGFSILDPAFVAVAAESHFLHQMCHRLVYFDQEQETFLPELAHAWECNAEMTAWTFYLRKGVRFHHGRILAGKDVEYTVQRLRELDSPYRWQMDDVEWIEHQNERIITFHLRQPNHFFLHLVGSIAMSILPHDVSFSQRAIVGTGPFRMAEYTDERLILEAFDEYYRERAVLDRVEIWIVPEPGDGCSEQLYQLPHQEPKHESVSGSENLIFEEIGCHYLAFNFRRQGVQHDFAFRKAMRLLVDRKQLSEVLSKYSYGPAGSFLPKKSATMTFPSSSLEEAAAWLHRSSYRGETLSLFISEGQLFEEEAAWICGRCEQIGIQIKVVRMTKANFLSEHVDREADMAVMGEVLQNDIELGLFEVYKNKCTMVHRFMDDDRRAMIDCHLSKVLRMTDREERLRALVQIEDTLNEDVGLLFHFHMKRVDRFHPALQGFVTDSYGWVDFSKLWVKSFVTTL</sequence>
<comment type="caution">
    <text evidence="4">The sequence shown here is derived from an EMBL/GenBank/DDBJ whole genome shotgun (WGS) entry which is preliminary data.</text>
</comment>
<gene>
    <name evidence="4" type="ORF">AN963_19360</name>
</gene>
<proteinExistence type="predicted"/>
<dbReference type="Proteomes" id="UP000051063">
    <property type="component" value="Unassembled WGS sequence"/>
</dbReference>
<dbReference type="InterPro" id="IPR025370">
    <property type="entry name" value="SgrR_HTH_N"/>
</dbReference>